<sequence length="792" mass="81687">MPTTIYLDATAGETELRKALATVANGGGTVVLAKDADITVSKAIYASVGADDVTIDLNGGTLHQATSSERVLGVFGAESPLQTVALGSDAMNNATVTYASLPQNVTVGSWIKVTADDNLPGDHIDPGDAGQTTKLGQAAKVIAINGNTVTLEGSLVEQNLYATNVRATVYAEGKFTIKNGTIDGAAAEYNSATADLLHLRNLVDAVVENVNVKDGGFGINVVNNVNAALTDIKATNLYCGIHTGSSLSTQIDGLFAEHVGQGVVVQGIGTALNASSAASYGAEIGFLAKNSVVYDGANSAYDFHSESRNGVYTDDLSFNSRMFGDFRGIGNAFTNSGSAGDAYGIQFYEYGDGDGRNSLVDNLILREIKNYAFMISNSPEANIVQNSTFESYLEGYNIPESMVKFINTLILTNVVPGDDTLVGTAAADKLLGGLGADNLSGGGGDDYLWGGDKADVLTGGAGHDRFAYHALSEGGDIISDFQVGGNGDVIDVSVLAARLGWGSGSDLIADGHIRVIQSGTSAVVQANDGQGWSTLATLQNASASGFDTRNLQTSLSATTQWNADDPSASLPTPTPHTGTDKADSFAAAKGADIYYGSAGDDTYVFNDARDHVTGELADGGKDSIWSSVSVDLRNESFVENLRLSGSAEINGIGNALSNLITGNAQSNTIAGAGGIDSLYGGGGADTFYFSEMGAANKDSVWDFSDDDKIALSQSIFAGLDANGDHVLDPSAFLVVGKLGALATGAGPQIIYNSASGVVSYDADGSGEKAAQDIAFIGANKAFFSYDDVLLSY</sequence>
<feature type="region of interest" description="Disordered" evidence="1">
    <location>
        <begin position="560"/>
        <end position="582"/>
    </location>
</feature>
<dbReference type="InterPro" id="IPR011049">
    <property type="entry name" value="Serralysin-like_metalloprot_C"/>
</dbReference>
<evidence type="ECO:0000313" key="3">
    <source>
        <dbReference type="Proteomes" id="UP000620262"/>
    </source>
</evidence>
<dbReference type="InterPro" id="IPR011050">
    <property type="entry name" value="Pectin_lyase_fold/virulence"/>
</dbReference>
<dbReference type="PROSITE" id="PS00330">
    <property type="entry name" value="HEMOLYSIN_CALCIUM"/>
    <property type="match status" value="1"/>
</dbReference>
<dbReference type="Gene3D" id="2.150.10.10">
    <property type="entry name" value="Serralysin-like metalloprotease, C-terminal"/>
    <property type="match status" value="2"/>
</dbReference>
<reference evidence="2 3" key="1">
    <citation type="submission" date="2020-10" db="EMBL/GenBank/DDBJ databases">
        <title>Sequencing the genomes of 1000 actinobacteria strains.</title>
        <authorList>
            <person name="Klenk H.-P."/>
        </authorList>
    </citation>
    <scope>NUCLEOTIDE SEQUENCE [LARGE SCALE GENOMIC DNA]</scope>
    <source>
        <strain evidence="2 3">DSM 7307</strain>
    </source>
</reference>
<protein>
    <submittedName>
        <fullName evidence="2">Ca2+-binding RTX toxin-like protein</fullName>
    </submittedName>
</protein>
<gene>
    <name evidence="2" type="ORF">H4W29_004392</name>
</gene>
<dbReference type="Pfam" id="PF00353">
    <property type="entry name" value="HemolysinCabind"/>
    <property type="match status" value="3"/>
</dbReference>
<dbReference type="RefSeq" id="WP_192730926.1">
    <property type="nucleotide sequence ID" value="NZ_BAAAVL010000004.1"/>
</dbReference>
<evidence type="ECO:0000256" key="1">
    <source>
        <dbReference type="SAM" id="MobiDB-lite"/>
    </source>
</evidence>
<accession>A0ABR9IVA9</accession>
<dbReference type="InterPro" id="IPR018511">
    <property type="entry name" value="Hemolysin-typ_Ca-bd_CS"/>
</dbReference>
<name>A0ABR9IVA9_RHIVS</name>
<dbReference type="PRINTS" id="PR00313">
    <property type="entry name" value="CABNDNGRPT"/>
</dbReference>
<organism evidence="2 3">
    <name type="scientific">Rhizobium viscosum</name>
    <name type="common">Arthrobacter viscosus</name>
    <dbReference type="NCBI Taxonomy" id="1673"/>
    <lineage>
        <taxon>Bacteria</taxon>
        <taxon>Pseudomonadati</taxon>
        <taxon>Pseudomonadota</taxon>
        <taxon>Alphaproteobacteria</taxon>
        <taxon>Hyphomicrobiales</taxon>
        <taxon>Rhizobiaceae</taxon>
        <taxon>Rhizobium/Agrobacterium group</taxon>
        <taxon>Rhizobium</taxon>
    </lineage>
</organism>
<comment type="caution">
    <text evidence="2">The sequence shown here is derived from an EMBL/GenBank/DDBJ whole genome shotgun (WGS) entry which is preliminary data.</text>
</comment>
<dbReference type="SUPFAM" id="SSF51126">
    <property type="entry name" value="Pectin lyase-like"/>
    <property type="match status" value="1"/>
</dbReference>
<keyword evidence="3" id="KW-1185">Reference proteome</keyword>
<dbReference type="EMBL" id="JADBEC010000002">
    <property type="protein sequence ID" value="MBE1507147.1"/>
    <property type="molecule type" value="Genomic_DNA"/>
</dbReference>
<dbReference type="InterPro" id="IPR001343">
    <property type="entry name" value="Hemolysn_Ca-bd"/>
</dbReference>
<proteinExistence type="predicted"/>
<dbReference type="Proteomes" id="UP000620262">
    <property type="component" value="Unassembled WGS sequence"/>
</dbReference>
<evidence type="ECO:0000313" key="2">
    <source>
        <dbReference type="EMBL" id="MBE1507147.1"/>
    </source>
</evidence>
<dbReference type="SUPFAM" id="SSF51120">
    <property type="entry name" value="beta-Roll"/>
    <property type="match status" value="2"/>
</dbReference>